<dbReference type="EMBL" id="JABFAI010000001">
    <property type="protein sequence ID" value="KAF4961725.1"/>
    <property type="molecule type" value="Genomic_DNA"/>
</dbReference>
<dbReference type="OrthoDB" id="413079at2759"/>
<evidence type="ECO:0000256" key="4">
    <source>
        <dbReference type="ARBA" id="ARBA00022692"/>
    </source>
</evidence>
<gene>
    <name evidence="8" type="ORF">FGADI_88</name>
</gene>
<evidence type="ECO:0000256" key="3">
    <source>
        <dbReference type="ARBA" id="ARBA00022448"/>
    </source>
</evidence>
<evidence type="ECO:0000313" key="9">
    <source>
        <dbReference type="Proteomes" id="UP000604273"/>
    </source>
</evidence>
<evidence type="ECO:0000256" key="2">
    <source>
        <dbReference type="ARBA" id="ARBA00008335"/>
    </source>
</evidence>
<dbReference type="Proteomes" id="UP000604273">
    <property type="component" value="Unassembled WGS sequence"/>
</dbReference>
<protein>
    <submittedName>
        <fullName evidence="8">Uncharacterized protein</fullName>
    </submittedName>
</protein>
<dbReference type="GO" id="GO:0016020">
    <property type="term" value="C:membrane"/>
    <property type="evidence" value="ECO:0007669"/>
    <property type="project" value="TreeGrafter"/>
</dbReference>
<dbReference type="GO" id="GO:0012505">
    <property type="term" value="C:endomembrane system"/>
    <property type="evidence" value="ECO:0007669"/>
    <property type="project" value="UniProtKB-SubCell"/>
</dbReference>
<sequence length="273" mass="29078">MPLRIFLHISTIAASSTATIGSHELTSRVVNEPPATAAGEGPGISEEARRLGSRYGEDYSDGDVESVAVQSASSEVVESWKYPRQNVFRTGATFWSLLTSGANDAAYGALNPYAGHYRIYYLHVGILAQPRSLSPNHGCQQRGQPGHEGSPVQASFARVTWLCAAFLLCYVGVGVSVGGWIVQFMIRVRQAENYPAGMTSIGFWFGLAVGRAILGTIGFAAAFGGNGAAILPFAVCAIAQAKGVKTLQQIILAFLTALLGLWLCLPRIGKKRD</sequence>
<comment type="caution">
    <text evidence="8">The sequence shown here is derived from an EMBL/GenBank/DDBJ whole genome shotgun (WGS) entry which is preliminary data.</text>
</comment>
<feature type="transmembrane region" description="Helical" evidence="7">
    <location>
        <begin position="159"/>
        <end position="182"/>
    </location>
</feature>
<evidence type="ECO:0000256" key="6">
    <source>
        <dbReference type="ARBA" id="ARBA00023136"/>
    </source>
</evidence>
<evidence type="ECO:0000256" key="5">
    <source>
        <dbReference type="ARBA" id="ARBA00022989"/>
    </source>
</evidence>
<name>A0A8H4TPK1_9HYPO</name>
<feature type="transmembrane region" description="Helical" evidence="7">
    <location>
        <begin position="194"/>
        <end position="214"/>
    </location>
</feature>
<reference evidence="8" key="1">
    <citation type="journal article" date="2020" name="BMC Genomics">
        <title>Correction to: Identification and distribution of gene clusters required for synthesis of sphingolipid metabolism inhibitors in diverse species of the filamentous fungus Fusarium.</title>
        <authorList>
            <person name="Kim H.S."/>
            <person name="Lohmar J.M."/>
            <person name="Busman M."/>
            <person name="Brown D.W."/>
            <person name="Naumann T.A."/>
            <person name="Divon H.H."/>
            <person name="Lysoe E."/>
            <person name="Uhlig S."/>
            <person name="Proctor R.H."/>
        </authorList>
    </citation>
    <scope>NUCLEOTIDE SEQUENCE</scope>
    <source>
        <strain evidence="8">NRRL 45417</strain>
    </source>
</reference>
<accession>A0A8H4TPK1</accession>
<comment type="subcellular location">
    <subcellularLocation>
        <location evidence="1">Endomembrane system</location>
        <topology evidence="1">Multi-pass membrane protein</topology>
    </subcellularLocation>
</comment>
<proteinExistence type="inferred from homology"/>
<dbReference type="PANTHER" id="PTHR23514">
    <property type="entry name" value="BYPASS OF STOP CODON PROTEIN 6"/>
    <property type="match status" value="1"/>
</dbReference>
<reference evidence="8" key="2">
    <citation type="submission" date="2020-05" db="EMBL/GenBank/DDBJ databases">
        <authorList>
            <person name="Kim H.-S."/>
            <person name="Proctor R.H."/>
            <person name="Brown D.W."/>
        </authorList>
    </citation>
    <scope>NUCLEOTIDE SEQUENCE</scope>
    <source>
        <strain evidence="8">NRRL 45417</strain>
    </source>
</reference>
<dbReference type="InterPro" id="IPR051788">
    <property type="entry name" value="MFS_Transporter"/>
</dbReference>
<keyword evidence="6 7" id="KW-0472">Membrane</keyword>
<feature type="transmembrane region" description="Helical" evidence="7">
    <location>
        <begin position="247"/>
        <end position="265"/>
    </location>
</feature>
<organism evidence="8 9">
    <name type="scientific">Fusarium gaditjirri</name>
    <dbReference type="NCBI Taxonomy" id="282569"/>
    <lineage>
        <taxon>Eukaryota</taxon>
        <taxon>Fungi</taxon>
        <taxon>Dikarya</taxon>
        <taxon>Ascomycota</taxon>
        <taxon>Pezizomycotina</taxon>
        <taxon>Sordariomycetes</taxon>
        <taxon>Hypocreomycetidae</taxon>
        <taxon>Hypocreales</taxon>
        <taxon>Nectriaceae</taxon>
        <taxon>Fusarium</taxon>
        <taxon>Fusarium nisikadoi species complex</taxon>
    </lineage>
</organism>
<evidence type="ECO:0000256" key="1">
    <source>
        <dbReference type="ARBA" id="ARBA00004127"/>
    </source>
</evidence>
<evidence type="ECO:0000256" key="7">
    <source>
        <dbReference type="SAM" id="Phobius"/>
    </source>
</evidence>
<dbReference type="PANTHER" id="PTHR23514:SF3">
    <property type="entry name" value="BYPASS OF STOP CODON PROTEIN 6"/>
    <property type="match status" value="1"/>
</dbReference>
<keyword evidence="3" id="KW-0813">Transport</keyword>
<comment type="similarity">
    <text evidence="2">Belongs to the major facilitator superfamily.</text>
</comment>
<keyword evidence="4 7" id="KW-0812">Transmembrane</keyword>
<evidence type="ECO:0000313" key="8">
    <source>
        <dbReference type="EMBL" id="KAF4961725.1"/>
    </source>
</evidence>
<dbReference type="AlphaFoldDB" id="A0A8H4TPK1"/>
<keyword evidence="5 7" id="KW-1133">Transmembrane helix</keyword>
<keyword evidence="9" id="KW-1185">Reference proteome</keyword>